<dbReference type="InterPro" id="IPR007219">
    <property type="entry name" value="XnlR_reg_dom"/>
</dbReference>
<dbReference type="PANTHER" id="PTHR47338">
    <property type="entry name" value="ZN(II)2CYS6 TRANSCRIPTION FACTOR (EUROFUNG)-RELATED"/>
    <property type="match status" value="1"/>
</dbReference>
<sequence>MRYALLAPRYVKSERKPLTGDNLVAKSLGCTILSTQTPPVNEALMRIRPSVLIDSSPLAGAKTSYGCGECKYGNGYFGMCLPHRGRQLKHALLANIGSGDATKDCPVVRIARGEKEGVIIQTLGSLALSSLWPDKSPINGAESGRPYIQPEFFPPVFFLDAQVFQRNHLEIPKLSIPLPVYASDFIGDAWAVGDKFFDTVHKWMPFISKKRFFENLLNPLSQPRADVTILVFCMKLVIWLPSETTRGKDPRTSAYLFAKRTLLEAEVAGMLTLQLLQSWLLVTIYELGHAIYPSAYMSIATCARYGSLLDLKRDRSMIFRDSTTWIELEERRRTWWTAVVLDRFINLGSPERPMVAEEPELDDILPAKDDSWDQGVMELNHPLALSSPATTVLGRFAKLIQASHLLGKVLNHVAGQRLGGVFYDEVTAQLDRTLRSLIQVSRSGEFSEQIPFCAQINICYSALMILHDPVLNKRSHHSYVEKRIILKAIADKVVEDSRVFLARLQPTMRIESITPLLLHGAYQALATYGSLDPSSRSNEAEAFNVLEQKLIFVSLRWNAGDSYLRILEARRLWATDVL</sequence>
<proteinExistence type="predicted"/>
<dbReference type="PANTHER" id="PTHR47338:SF20">
    <property type="entry name" value="ZN(II)2CYS6 TRANSCRIPTION FACTOR (EUROFUNG)"/>
    <property type="match status" value="1"/>
</dbReference>
<dbReference type="HOGENOM" id="CLU_023880_2_0_1"/>
<accession>A0A0C3HBU9</accession>
<dbReference type="Pfam" id="PF04082">
    <property type="entry name" value="Fungal_trans"/>
    <property type="match status" value="1"/>
</dbReference>
<protein>
    <recommendedName>
        <fullName evidence="6">Xylanolytic transcriptional activator regulatory domain-containing protein</fullName>
    </recommendedName>
</protein>
<keyword evidence="2" id="KW-0479">Metal-binding</keyword>
<dbReference type="GO" id="GO:0000981">
    <property type="term" value="F:DNA-binding transcription factor activity, RNA polymerase II-specific"/>
    <property type="evidence" value="ECO:0007669"/>
    <property type="project" value="InterPro"/>
</dbReference>
<keyword evidence="4" id="KW-0804">Transcription</keyword>
<evidence type="ECO:0000256" key="2">
    <source>
        <dbReference type="ARBA" id="ARBA00022723"/>
    </source>
</evidence>
<feature type="domain" description="Xylanolytic transcriptional activator regulatory" evidence="6">
    <location>
        <begin position="195"/>
        <end position="410"/>
    </location>
</feature>
<reference evidence="7 8" key="1">
    <citation type="submission" date="2014-04" db="EMBL/GenBank/DDBJ databases">
        <authorList>
            <consortium name="DOE Joint Genome Institute"/>
            <person name="Kuo A."/>
            <person name="Martino E."/>
            <person name="Perotto S."/>
            <person name="Kohler A."/>
            <person name="Nagy L.G."/>
            <person name="Floudas D."/>
            <person name="Copeland A."/>
            <person name="Barry K.W."/>
            <person name="Cichocki N."/>
            <person name="Veneault-Fourrey C."/>
            <person name="LaButti K."/>
            <person name="Lindquist E.A."/>
            <person name="Lipzen A."/>
            <person name="Lundell T."/>
            <person name="Morin E."/>
            <person name="Murat C."/>
            <person name="Sun H."/>
            <person name="Tunlid A."/>
            <person name="Henrissat B."/>
            <person name="Grigoriev I.V."/>
            <person name="Hibbett D.S."/>
            <person name="Martin F."/>
            <person name="Nordberg H.P."/>
            <person name="Cantor M.N."/>
            <person name="Hua S.X."/>
        </authorList>
    </citation>
    <scope>NUCLEOTIDE SEQUENCE [LARGE SCALE GENOMIC DNA]</scope>
    <source>
        <strain evidence="7 8">Zn</strain>
    </source>
</reference>
<evidence type="ECO:0000256" key="4">
    <source>
        <dbReference type="ARBA" id="ARBA00023163"/>
    </source>
</evidence>
<comment type="subcellular location">
    <subcellularLocation>
        <location evidence="1">Nucleus</location>
    </subcellularLocation>
</comment>
<keyword evidence="3" id="KW-0805">Transcription regulation</keyword>
<dbReference type="GO" id="GO:0003677">
    <property type="term" value="F:DNA binding"/>
    <property type="evidence" value="ECO:0007669"/>
    <property type="project" value="InterPro"/>
</dbReference>
<gene>
    <name evidence="7" type="ORF">OIDMADRAFT_49286</name>
</gene>
<dbReference type="OrthoDB" id="3862662at2759"/>
<dbReference type="AlphaFoldDB" id="A0A0C3HBU9"/>
<dbReference type="GO" id="GO:0006351">
    <property type="term" value="P:DNA-templated transcription"/>
    <property type="evidence" value="ECO:0007669"/>
    <property type="project" value="InterPro"/>
</dbReference>
<dbReference type="GO" id="GO:0008270">
    <property type="term" value="F:zinc ion binding"/>
    <property type="evidence" value="ECO:0007669"/>
    <property type="project" value="InterPro"/>
</dbReference>
<dbReference type="InterPro" id="IPR050815">
    <property type="entry name" value="TF_fung"/>
</dbReference>
<reference evidence="8" key="2">
    <citation type="submission" date="2015-01" db="EMBL/GenBank/DDBJ databases">
        <title>Evolutionary Origins and Diversification of the Mycorrhizal Mutualists.</title>
        <authorList>
            <consortium name="DOE Joint Genome Institute"/>
            <consortium name="Mycorrhizal Genomics Consortium"/>
            <person name="Kohler A."/>
            <person name="Kuo A."/>
            <person name="Nagy L.G."/>
            <person name="Floudas D."/>
            <person name="Copeland A."/>
            <person name="Barry K.W."/>
            <person name="Cichocki N."/>
            <person name="Veneault-Fourrey C."/>
            <person name="LaButti K."/>
            <person name="Lindquist E.A."/>
            <person name="Lipzen A."/>
            <person name="Lundell T."/>
            <person name="Morin E."/>
            <person name="Murat C."/>
            <person name="Riley R."/>
            <person name="Ohm R."/>
            <person name="Sun H."/>
            <person name="Tunlid A."/>
            <person name="Henrissat B."/>
            <person name="Grigoriev I.V."/>
            <person name="Hibbett D.S."/>
            <person name="Martin F."/>
        </authorList>
    </citation>
    <scope>NUCLEOTIDE SEQUENCE [LARGE SCALE GENOMIC DNA]</scope>
    <source>
        <strain evidence="8">Zn</strain>
    </source>
</reference>
<evidence type="ECO:0000313" key="7">
    <source>
        <dbReference type="EMBL" id="KIN05771.1"/>
    </source>
</evidence>
<dbReference type="GO" id="GO:0005634">
    <property type="term" value="C:nucleus"/>
    <property type="evidence" value="ECO:0007669"/>
    <property type="project" value="UniProtKB-SubCell"/>
</dbReference>
<name>A0A0C3HBU9_OIDMZ</name>
<dbReference type="InParanoid" id="A0A0C3HBU9"/>
<evidence type="ECO:0000256" key="3">
    <source>
        <dbReference type="ARBA" id="ARBA00023015"/>
    </source>
</evidence>
<evidence type="ECO:0000313" key="8">
    <source>
        <dbReference type="Proteomes" id="UP000054321"/>
    </source>
</evidence>
<keyword evidence="5" id="KW-0539">Nucleus</keyword>
<dbReference type="STRING" id="913774.A0A0C3HBU9"/>
<keyword evidence="8" id="KW-1185">Reference proteome</keyword>
<organism evidence="7 8">
    <name type="scientific">Oidiodendron maius (strain Zn)</name>
    <dbReference type="NCBI Taxonomy" id="913774"/>
    <lineage>
        <taxon>Eukaryota</taxon>
        <taxon>Fungi</taxon>
        <taxon>Dikarya</taxon>
        <taxon>Ascomycota</taxon>
        <taxon>Pezizomycotina</taxon>
        <taxon>Leotiomycetes</taxon>
        <taxon>Leotiomycetes incertae sedis</taxon>
        <taxon>Myxotrichaceae</taxon>
        <taxon>Oidiodendron</taxon>
    </lineage>
</organism>
<evidence type="ECO:0000256" key="1">
    <source>
        <dbReference type="ARBA" id="ARBA00004123"/>
    </source>
</evidence>
<dbReference type="Proteomes" id="UP000054321">
    <property type="component" value="Unassembled WGS sequence"/>
</dbReference>
<dbReference type="CDD" id="cd12148">
    <property type="entry name" value="fungal_TF_MHR"/>
    <property type="match status" value="1"/>
</dbReference>
<evidence type="ECO:0000256" key="5">
    <source>
        <dbReference type="ARBA" id="ARBA00023242"/>
    </source>
</evidence>
<dbReference type="EMBL" id="KN832871">
    <property type="protein sequence ID" value="KIN05771.1"/>
    <property type="molecule type" value="Genomic_DNA"/>
</dbReference>
<evidence type="ECO:0000259" key="6">
    <source>
        <dbReference type="Pfam" id="PF04082"/>
    </source>
</evidence>